<dbReference type="PRINTS" id="PR00738">
    <property type="entry name" value="GLHYDRLASE20"/>
</dbReference>
<evidence type="ECO:0000256" key="4">
    <source>
        <dbReference type="ARBA" id="ARBA00022801"/>
    </source>
</evidence>
<evidence type="ECO:0000256" key="2">
    <source>
        <dbReference type="ARBA" id="ARBA00006285"/>
    </source>
</evidence>
<dbReference type="InterPro" id="IPR015882">
    <property type="entry name" value="HEX_bac_N"/>
</dbReference>
<keyword evidence="9" id="KW-1185">Reference proteome</keyword>
<organism evidence="8 9">
    <name type="scientific">Sphingobacterium kitahiroshimense</name>
    <dbReference type="NCBI Taxonomy" id="470446"/>
    <lineage>
        <taxon>Bacteria</taxon>
        <taxon>Pseudomonadati</taxon>
        <taxon>Bacteroidota</taxon>
        <taxon>Sphingobacteriia</taxon>
        <taxon>Sphingobacteriales</taxon>
        <taxon>Sphingobacteriaceae</taxon>
        <taxon>Sphingobacterium</taxon>
    </lineage>
</organism>
<dbReference type="Gene3D" id="3.30.379.10">
    <property type="entry name" value="Chitobiase/beta-hexosaminidase domain 2-like"/>
    <property type="match status" value="1"/>
</dbReference>
<evidence type="ECO:0000256" key="3">
    <source>
        <dbReference type="ARBA" id="ARBA00012663"/>
    </source>
</evidence>
<comment type="caution">
    <text evidence="8">The sequence shown here is derived from an EMBL/GenBank/DDBJ whole genome shotgun (WGS) entry which is preliminary data.</text>
</comment>
<dbReference type="SUPFAM" id="SSF55545">
    <property type="entry name" value="beta-N-acetylhexosaminidase-like domain"/>
    <property type="match status" value="1"/>
</dbReference>
<sequence>MITKKLGKAATFIFLLTINFSVTKAQLSLIPKPDFIQMTEGAYFFPSVSKIQIGDEAFDTVGRYLQKQLLSKFGYTGLIHHDKKQVSAIQFVRKQNLESEEYEIKTASSTLIIYASSPAGATHAVSSLLQAFSFGNKSASGITIPAFEIKDKPAYPWRGFMLDESRHFFGKEKVKSILDWMAFYKLNKFHWHLTDEPAWRLEIQKYPLLTLVGGIGSQTDPYAPAAYYTQADITEIVAYAQERNIEVIPEIDMPGHATAANRAYPQLSGGGNDKHPDFTFHPAKDITYFFLTQVLRETKALFPSSVIHLGGDEVSFGSEAWNSDTKVHDLKQKHDLKDNKAVENYFMRRIADSLKTMDATLLAWDEMVDADLSKEKTILMWWRHDKPEQLKAILKAGYKTILTPRLPLYFDFVQEESHKYGRKWGKLYNPLENVYNFSPDNYASLTTNKNQILGIQGNLWTETVINTNRLDYLTFPRLAALAEVGWTKSSNKNYLQFSESLKKHLNLYREANLYYYDPFTNAHPEPVVIKKTQRVYIDNPE</sequence>
<proteinExistence type="inferred from homology"/>
<dbReference type="EMBL" id="JBDJNQ010000014">
    <property type="protein sequence ID" value="MEN5380216.1"/>
    <property type="molecule type" value="Genomic_DNA"/>
</dbReference>
<feature type="domain" description="Glycoside hydrolase family 20 catalytic" evidence="6">
    <location>
        <begin position="155"/>
        <end position="488"/>
    </location>
</feature>
<protein>
    <recommendedName>
        <fullName evidence="3">beta-N-acetylhexosaminidase</fullName>
        <ecNumber evidence="3">3.2.1.52</ecNumber>
    </recommendedName>
</protein>
<evidence type="ECO:0000313" key="8">
    <source>
        <dbReference type="EMBL" id="MEN5380216.1"/>
    </source>
</evidence>
<comment type="similarity">
    <text evidence="2">Belongs to the glycosyl hydrolase 20 family.</text>
</comment>
<dbReference type="PANTHER" id="PTHR22600">
    <property type="entry name" value="BETA-HEXOSAMINIDASE"/>
    <property type="match status" value="1"/>
</dbReference>
<dbReference type="Proteomes" id="UP001409291">
    <property type="component" value="Unassembled WGS sequence"/>
</dbReference>
<evidence type="ECO:0000313" key="9">
    <source>
        <dbReference type="Proteomes" id="UP001409291"/>
    </source>
</evidence>
<dbReference type="Gene3D" id="3.20.20.80">
    <property type="entry name" value="Glycosidases"/>
    <property type="match status" value="1"/>
</dbReference>
<keyword evidence="4" id="KW-0378">Hydrolase</keyword>
<gene>
    <name evidence="8" type="ORF">ABE541_23315</name>
</gene>
<dbReference type="RefSeq" id="WP_346583109.1">
    <property type="nucleotide sequence ID" value="NZ_JBDJNQ010000014.1"/>
</dbReference>
<dbReference type="Pfam" id="PF02838">
    <property type="entry name" value="Glyco_hydro_20b"/>
    <property type="match status" value="1"/>
</dbReference>
<name>A0ABV0BZZ2_9SPHI</name>
<accession>A0ABV0BZZ2</accession>
<comment type="catalytic activity">
    <reaction evidence="1">
        <text>Hydrolysis of terminal non-reducing N-acetyl-D-hexosamine residues in N-acetyl-beta-D-hexosaminides.</text>
        <dbReference type="EC" id="3.2.1.52"/>
    </reaction>
</comment>
<dbReference type="PANTHER" id="PTHR22600:SF57">
    <property type="entry name" value="BETA-N-ACETYLHEXOSAMINIDASE"/>
    <property type="match status" value="1"/>
</dbReference>
<evidence type="ECO:0000259" key="7">
    <source>
        <dbReference type="Pfam" id="PF02838"/>
    </source>
</evidence>
<dbReference type="InterPro" id="IPR015883">
    <property type="entry name" value="Glyco_hydro_20_cat"/>
</dbReference>
<evidence type="ECO:0000256" key="1">
    <source>
        <dbReference type="ARBA" id="ARBA00001231"/>
    </source>
</evidence>
<dbReference type="EC" id="3.2.1.52" evidence="3"/>
<dbReference type="InterPro" id="IPR017853">
    <property type="entry name" value="GH"/>
</dbReference>
<evidence type="ECO:0000259" key="6">
    <source>
        <dbReference type="Pfam" id="PF00728"/>
    </source>
</evidence>
<dbReference type="InterPro" id="IPR025705">
    <property type="entry name" value="Beta_hexosaminidase_sua/sub"/>
</dbReference>
<dbReference type="InterPro" id="IPR029018">
    <property type="entry name" value="Hex-like_dom2"/>
</dbReference>
<dbReference type="Pfam" id="PF00728">
    <property type="entry name" value="Glyco_hydro_20"/>
    <property type="match status" value="1"/>
</dbReference>
<keyword evidence="5" id="KW-0326">Glycosidase</keyword>
<feature type="domain" description="Beta-hexosaminidase bacterial type N-terminal" evidence="7">
    <location>
        <begin position="27"/>
        <end position="151"/>
    </location>
</feature>
<reference evidence="8 9" key="1">
    <citation type="submission" date="2024-04" db="EMBL/GenBank/DDBJ databases">
        <title>WGS of bacteria from Torrens River.</title>
        <authorList>
            <person name="Wyrsch E.R."/>
            <person name="Drigo B."/>
        </authorList>
    </citation>
    <scope>NUCLEOTIDE SEQUENCE [LARGE SCALE GENOMIC DNA]</scope>
    <source>
        <strain evidence="8 9">TWI391</strain>
    </source>
</reference>
<dbReference type="CDD" id="cd06563">
    <property type="entry name" value="GH20_chitobiase-like"/>
    <property type="match status" value="1"/>
</dbReference>
<dbReference type="SUPFAM" id="SSF51445">
    <property type="entry name" value="(Trans)glycosidases"/>
    <property type="match status" value="1"/>
</dbReference>
<evidence type="ECO:0000256" key="5">
    <source>
        <dbReference type="ARBA" id="ARBA00023295"/>
    </source>
</evidence>